<dbReference type="EMBL" id="VUMU01000006">
    <property type="protein sequence ID" value="MST57942.1"/>
    <property type="molecule type" value="Genomic_DNA"/>
</dbReference>
<reference evidence="1 2" key="1">
    <citation type="submission" date="2019-08" db="EMBL/GenBank/DDBJ databases">
        <title>In-depth cultivation of the pig gut microbiome towards novel bacterial diversity and tailored functional studies.</title>
        <authorList>
            <person name="Wylensek D."/>
            <person name="Hitch T.C.A."/>
            <person name="Clavel T."/>
        </authorList>
    </citation>
    <scope>NUCLEOTIDE SEQUENCE [LARGE SCALE GENOMIC DNA]</scope>
    <source>
        <strain evidence="1 2">WCA3-601-WT-6H</strain>
    </source>
</reference>
<dbReference type="RefSeq" id="WP_154496067.1">
    <property type="nucleotide sequence ID" value="NZ_VUMU01000006.1"/>
</dbReference>
<dbReference type="AlphaFoldDB" id="A0A6L5YJX1"/>
<organism evidence="1 2">
    <name type="scientific">Waltera intestinalis</name>
    <dbReference type="NCBI Taxonomy" id="2606635"/>
    <lineage>
        <taxon>Bacteria</taxon>
        <taxon>Bacillati</taxon>
        <taxon>Bacillota</taxon>
        <taxon>Clostridia</taxon>
        <taxon>Lachnospirales</taxon>
        <taxon>Lachnospiraceae</taxon>
        <taxon>Waltera</taxon>
    </lineage>
</organism>
<proteinExistence type="predicted"/>
<keyword evidence="2" id="KW-1185">Reference proteome</keyword>
<evidence type="ECO:0000313" key="2">
    <source>
        <dbReference type="Proteomes" id="UP000476055"/>
    </source>
</evidence>
<dbReference type="Proteomes" id="UP000476055">
    <property type="component" value="Unassembled WGS sequence"/>
</dbReference>
<gene>
    <name evidence="1" type="ORF">FYJ59_06740</name>
</gene>
<sequence>MAAEKKNPYVMTIGFRKNNPEHIQVAEFLNSLEREKAQYIVKAVLTYRTLEEKGEVPQTGGAVSYDYETIKSIVLQIMREQGADGKIPAVQPEAASLSPETEPKEQTMEEDPLIGFDESAMQGIMASLSAFQNNQ</sequence>
<protein>
    <submittedName>
        <fullName evidence="1">Uncharacterized protein</fullName>
    </submittedName>
</protein>
<name>A0A6L5YJX1_9FIRM</name>
<accession>A0A6L5YJX1</accession>
<evidence type="ECO:0000313" key="1">
    <source>
        <dbReference type="EMBL" id="MST57942.1"/>
    </source>
</evidence>
<comment type="caution">
    <text evidence="1">The sequence shown here is derived from an EMBL/GenBank/DDBJ whole genome shotgun (WGS) entry which is preliminary data.</text>
</comment>